<dbReference type="AlphaFoldDB" id="A0A3N4HH83"/>
<dbReference type="EMBL" id="ML119823">
    <property type="protein sequence ID" value="RPA73369.1"/>
    <property type="molecule type" value="Genomic_DNA"/>
</dbReference>
<gene>
    <name evidence="2" type="ORF">BJ508DRAFT_366759</name>
</gene>
<dbReference type="STRING" id="1160509.A0A3N4HH83"/>
<name>A0A3N4HH83_ASCIM</name>
<sequence length="645" mass="72803">MTDPPPKHAKVAAAFCHYNESTLSTSARIPRATTIRQLLEEVDQSLAVKFKLNEKGWLKAEDVLDCTALDTKGRVVRRITEFDTSLGAVFSDEVKTGILRINVREESTPLQNALCTTPKFPIFTRTTPPSAGDDGINIIANYREDLFIGEAAIRPKDVASSDIESWDTLRMRELVANHISGMKKVLPFELPGLNATNMVVSTPIITKLPGVKPHYTYEVQVSPGRQGGMKKAPNPIRSGRSEWVHNVHNQEIKSMSRRSIVSEQSENAPDGTEQKVEHDEKGTPAHGRSPSAANTTSATQSPPEVAQGLVEKDLPSSPAESSEEEPAVTEEEEEDEEEDDDDDDKEDEKEEDYEDEEYEEDYEEYEDEEEDDYEEYDDPVRPGGYEIVRRKRGSRHVLKRARKTQRAAYRSKTAYGSQIRHLTGFKLPPPTITARRIVDIMAAKLQDLNESLVKDAIESGNQKADEYEAAARKRDQFFMDMVAERDQKFWDLQQQMICMMDRIETIEDDYDYLLETYDPLHNRRLLDIASNVIARDVGAGSYNDLRKRYKLTTRKKALQFLKKHYRARLKDYALGDLPLVGLNLEELLEFVLQSNAVRKEGNTVAHGGTKEQIKASIESLADEEGPTKAKLQSIFDLVVAAGVFS</sequence>
<feature type="compositionally biased region" description="Polar residues" evidence="1">
    <location>
        <begin position="291"/>
        <end position="302"/>
    </location>
</feature>
<evidence type="ECO:0000313" key="2">
    <source>
        <dbReference type="EMBL" id="RPA73369.1"/>
    </source>
</evidence>
<accession>A0A3N4HH83</accession>
<feature type="compositionally biased region" description="Polar residues" evidence="1">
    <location>
        <begin position="252"/>
        <end position="267"/>
    </location>
</feature>
<keyword evidence="3" id="KW-1185">Reference proteome</keyword>
<protein>
    <submittedName>
        <fullName evidence="2">Uncharacterized protein</fullName>
    </submittedName>
</protein>
<proteinExistence type="predicted"/>
<feature type="compositionally biased region" description="Basic and acidic residues" evidence="1">
    <location>
        <begin position="239"/>
        <end position="251"/>
    </location>
</feature>
<evidence type="ECO:0000313" key="3">
    <source>
        <dbReference type="Proteomes" id="UP000275078"/>
    </source>
</evidence>
<feature type="region of interest" description="Disordered" evidence="1">
    <location>
        <begin position="221"/>
        <end position="388"/>
    </location>
</feature>
<evidence type="ECO:0000256" key="1">
    <source>
        <dbReference type="SAM" id="MobiDB-lite"/>
    </source>
</evidence>
<feature type="compositionally biased region" description="Acidic residues" evidence="1">
    <location>
        <begin position="321"/>
        <end position="377"/>
    </location>
</feature>
<feature type="compositionally biased region" description="Basic and acidic residues" evidence="1">
    <location>
        <begin position="272"/>
        <end position="283"/>
    </location>
</feature>
<reference evidence="2 3" key="1">
    <citation type="journal article" date="2018" name="Nat. Ecol. Evol.">
        <title>Pezizomycetes genomes reveal the molecular basis of ectomycorrhizal truffle lifestyle.</title>
        <authorList>
            <person name="Murat C."/>
            <person name="Payen T."/>
            <person name="Noel B."/>
            <person name="Kuo A."/>
            <person name="Morin E."/>
            <person name="Chen J."/>
            <person name="Kohler A."/>
            <person name="Krizsan K."/>
            <person name="Balestrini R."/>
            <person name="Da Silva C."/>
            <person name="Montanini B."/>
            <person name="Hainaut M."/>
            <person name="Levati E."/>
            <person name="Barry K.W."/>
            <person name="Belfiori B."/>
            <person name="Cichocki N."/>
            <person name="Clum A."/>
            <person name="Dockter R.B."/>
            <person name="Fauchery L."/>
            <person name="Guy J."/>
            <person name="Iotti M."/>
            <person name="Le Tacon F."/>
            <person name="Lindquist E.A."/>
            <person name="Lipzen A."/>
            <person name="Malagnac F."/>
            <person name="Mello A."/>
            <person name="Molinier V."/>
            <person name="Miyauchi S."/>
            <person name="Poulain J."/>
            <person name="Riccioni C."/>
            <person name="Rubini A."/>
            <person name="Sitrit Y."/>
            <person name="Splivallo R."/>
            <person name="Traeger S."/>
            <person name="Wang M."/>
            <person name="Zifcakova L."/>
            <person name="Wipf D."/>
            <person name="Zambonelli A."/>
            <person name="Paolocci F."/>
            <person name="Nowrousian M."/>
            <person name="Ottonello S."/>
            <person name="Baldrian P."/>
            <person name="Spatafora J.W."/>
            <person name="Henrissat B."/>
            <person name="Nagy L.G."/>
            <person name="Aury J.M."/>
            <person name="Wincker P."/>
            <person name="Grigoriev I.V."/>
            <person name="Bonfante P."/>
            <person name="Martin F.M."/>
        </authorList>
    </citation>
    <scope>NUCLEOTIDE SEQUENCE [LARGE SCALE GENOMIC DNA]</scope>
    <source>
        <strain evidence="2 3">RN42</strain>
    </source>
</reference>
<organism evidence="2 3">
    <name type="scientific">Ascobolus immersus RN42</name>
    <dbReference type="NCBI Taxonomy" id="1160509"/>
    <lineage>
        <taxon>Eukaryota</taxon>
        <taxon>Fungi</taxon>
        <taxon>Dikarya</taxon>
        <taxon>Ascomycota</taxon>
        <taxon>Pezizomycotina</taxon>
        <taxon>Pezizomycetes</taxon>
        <taxon>Pezizales</taxon>
        <taxon>Ascobolaceae</taxon>
        <taxon>Ascobolus</taxon>
    </lineage>
</organism>
<dbReference type="Proteomes" id="UP000275078">
    <property type="component" value="Unassembled WGS sequence"/>
</dbReference>